<dbReference type="Pfam" id="PF19502">
    <property type="entry name" value="DUF6036"/>
    <property type="match status" value="1"/>
</dbReference>
<evidence type="ECO:0000313" key="2">
    <source>
        <dbReference type="EMBL" id="OGZ41468.1"/>
    </source>
</evidence>
<organism evidence="2 3">
    <name type="scientific">Candidatus Portnoybacteria bacterium RIFCSPLOWO2_02_FULL_39_11</name>
    <dbReference type="NCBI Taxonomy" id="1802001"/>
    <lineage>
        <taxon>Bacteria</taxon>
        <taxon>Candidatus Portnoyibacteriota</taxon>
    </lineage>
</organism>
<dbReference type="EMBL" id="MHNF01000012">
    <property type="protein sequence ID" value="OGZ41468.1"/>
    <property type="molecule type" value="Genomic_DNA"/>
</dbReference>
<sequence length="184" mass="21083">MEFSELVGQIAKILSDLKIKYCITGGYAVSVWGRPRSTFDIDLIIQLGGDKIEQLVWQIHGLSEAGYLDRAAVKNAVAHGREFNYIHGDSGIKIDFWVIKKSDSVGKEELSRRKLKEIGGRKIYFISPEDLILSKLRWHKDRASDRHLEDIKSVLKLARVDLKYLKRQAIKQGNMEILNKFLDV</sequence>
<evidence type="ECO:0000313" key="3">
    <source>
        <dbReference type="Proteomes" id="UP000177126"/>
    </source>
</evidence>
<reference evidence="2 3" key="1">
    <citation type="journal article" date="2016" name="Nat. Commun.">
        <title>Thousands of microbial genomes shed light on interconnected biogeochemical processes in an aquifer system.</title>
        <authorList>
            <person name="Anantharaman K."/>
            <person name="Brown C.T."/>
            <person name="Hug L.A."/>
            <person name="Sharon I."/>
            <person name="Castelle C.J."/>
            <person name="Probst A.J."/>
            <person name="Thomas B.C."/>
            <person name="Singh A."/>
            <person name="Wilkins M.J."/>
            <person name="Karaoz U."/>
            <person name="Brodie E.L."/>
            <person name="Williams K.H."/>
            <person name="Hubbard S.S."/>
            <person name="Banfield J.F."/>
        </authorList>
    </citation>
    <scope>NUCLEOTIDE SEQUENCE [LARGE SCALE GENOMIC DNA]</scope>
</reference>
<name>A0A1G2FV37_9BACT</name>
<proteinExistence type="predicted"/>
<dbReference type="Gene3D" id="3.30.460.40">
    <property type="match status" value="1"/>
</dbReference>
<comment type="caution">
    <text evidence="2">The sequence shown here is derived from an EMBL/GenBank/DDBJ whole genome shotgun (WGS) entry which is preliminary data.</text>
</comment>
<gene>
    <name evidence="2" type="ORF">A3B04_03235</name>
</gene>
<dbReference type="Proteomes" id="UP000177126">
    <property type="component" value="Unassembled WGS sequence"/>
</dbReference>
<dbReference type="InterPro" id="IPR043519">
    <property type="entry name" value="NT_sf"/>
</dbReference>
<evidence type="ECO:0000259" key="1">
    <source>
        <dbReference type="Pfam" id="PF19502"/>
    </source>
</evidence>
<dbReference type="AlphaFoldDB" id="A0A1G2FV37"/>
<dbReference type="InterPro" id="IPR045792">
    <property type="entry name" value="DUF6036"/>
</dbReference>
<feature type="domain" description="DUF6036" evidence="1">
    <location>
        <begin position="7"/>
        <end position="172"/>
    </location>
</feature>
<dbReference type="SUPFAM" id="SSF81301">
    <property type="entry name" value="Nucleotidyltransferase"/>
    <property type="match status" value="1"/>
</dbReference>
<accession>A0A1G2FV37</accession>
<protein>
    <recommendedName>
        <fullName evidence="1">DUF6036 domain-containing protein</fullName>
    </recommendedName>
</protein>